<comment type="caution">
    <text evidence="11">The sequence shown here is derived from an EMBL/GenBank/DDBJ whole genome shotgun (WGS) entry which is preliminary data.</text>
</comment>
<name>A0A919TCL1_9ACTN</name>
<evidence type="ECO:0000256" key="2">
    <source>
        <dbReference type="ARBA" id="ARBA00017562"/>
    </source>
</evidence>
<evidence type="ECO:0000256" key="7">
    <source>
        <dbReference type="ARBA" id="ARBA00023267"/>
    </source>
</evidence>
<dbReference type="GO" id="GO:0006633">
    <property type="term" value="P:fatty acid biosynthetic process"/>
    <property type="evidence" value="ECO:0007669"/>
    <property type="project" value="UniProtKB-KW"/>
</dbReference>
<evidence type="ECO:0000256" key="6">
    <source>
        <dbReference type="ARBA" id="ARBA00023160"/>
    </source>
</evidence>
<reference evidence="11 12" key="1">
    <citation type="submission" date="2021-03" db="EMBL/GenBank/DDBJ databases">
        <title>Whole genome shotgun sequence of Actinoplanes toevensis NBRC 105298.</title>
        <authorList>
            <person name="Komaki H."/>
            <person name="Tamura T."/>
        </authorList>
    </citation>
    <scope>NUCLEOTIDE SEQUENCE [LARGE SCALE GENOMIC DNA]</scope>
    <source>
        <strain evidence="11 12">NBRC 105298</strain>
    </source>
</reference>
<dbReference type="CDD" id="cd06850">
    <property type="entry name" value="biotinyl_domain"/>
    <property type="match status" value="1"/>
</dbReference>
<sequence>MEPLAELGKIAEMVVDRLPPGVTRLSVRSGDCQIDVDWEPGQSRPESVVTPAAPAEPAPAQTGLSTLKAPMVGTFYARPEPDAAPFVSPGDRVKAGTQVALIEAMKLFAPVAAPADCEIVAIHPADGDMVEYDEVLMDFVTLEG</sequence>
<keyword evidence="7 8" id="KW-0092">Biotin</keyword>
<dbReference type="InterPro" id="IPR011053">
    <property type="entry name" value="Single_hybrid_motif"/>
</dbReference>
<evidence type="ECO:0000256" key="9">
    <source>
        <dbReference type="SAM" id="MobiDB-lite"/>
    </source>
</evidence>
<keyword evidence="4 8" id="KW-0276">Fatty acid metabolism</keyword>
<accession>A0A919TCL1</accession>
<dbReference type="RefSeq" id="WP_213008503.1">
    <property type="nucleotide sequence ID" value="NZ_BOQN01000058.1"/>
</dbReference>
<gene>
    <name evidence="11" type="ORF">Ato02nite_044000</name>
</gene>
<dbReference type="InterPro" id="IPR050709">
    <property type="entry name" value="Biotin_Carboxyl_Carrier/Decarb"/>
</dbReference>
<evidence type="ECO:0000256" key="3">
    <source>
        <dbReference type="ARBA" id="ARBA00022516"/>
    </source>
</evidence>
<evidence type="ECO:0000313" key="12">
    <source>
        <dbReference type="Proteomes" id="UP000677082"/>
    </source>
</evidence>
<evidence type="ECO:0000256" key="5">
    <source>
        <dbReference type="ARBA" id="ARBA00023098"/>
    </source>
</evidence>
<dbReference type="PANTHER" id="PTHR45266:SF3">
    <property type="entry name" value="OXALOACETATE DECARBOXYLASE ALPHA CHAIN"/>
    <property type="match status" value="1"/>
</dbReference>
<evidence type="ECO:0000256" key="8">
    <source>
        <dbReference type="RuleBase" id="RU364072"/>
    </source>
</evidence>
<evidence type="ECO:0000256" key="1">
    <source>
        <dbReference type="ARBA" id="ARBA00005194"/>
    </source>
</evidence>
<keyword evidence="3 8" id="KW-0444">Lipid biosynthesis</keyword>
<evidence type="ECO:0000259" key="10">
    <source>
        <dbReference type="PROSITE" id="PS50968"/>
    </source>
</evidence>
<keyword evidence="6 8" id="KW-0275">Fatty acid biosynthesis</keyword>
<dbReference type="AlphaFoldDB" id="A0A919TCL1"/>
<dbReference type="InterPro" id="IPR000089">
    <property type="entry name" value="Biotin_lipoyl"/>
</dbReference>
<dbReference type="InterPro" id="IPR001882">
    <property type="entry name" value="Biotin_BS"/>
</dbReference>
<dbReference type="PROSITE" id="PS50968">
    <property type="entry name" value="BIOTINYL_LIPOYL"/>
    <property type="match status" value="1"/>
</dbReference>
<dbReference type="InterPro" id="IPR001249">
    <property type="entry name" value="AcCoA_biotinCC"/>
</dbReference>
<evidence type="ECO:0000256" key="4">
    <source>
        <dbReference type="ARBA" id="ARBA00022832"/>
    </source>
</evidence>
<feature type="compositionally biased region" description="Low complexity" evidence="9">
    <location>
        <begin position="51"/>
        <end position="60"/>
    </location>
</feature>
<comment type="pathway">
    <text evidence="1 8">Lipid metabolism; fatty acid biosynthesis.</text>
</comment>
<evidence type="ECO:0000313" key="11">
    <source>
        <dbReference type="EMBL" id="GIM92607.1"/>
    </source>
</evidence>
<feature type="region of interest" description="Disordered" evidence="9">
    <location>
        <begin position="38"/>
        <end position="63"/>
    </location>
</feature>
<dbReference type="Pfam" id="PF00364">
    <property type="entry name" value="Biotin_lipoyl"/>
    <property type="match status" value="1"/>
</dbReference>
<dbReference type="Proteomes" id="UP000677082">
    <property type="component" value="Unassembled WGS sequence"/>
</dbReference>
<organism evidence="11 12">
    <name type="scientific">Paractinoplanes toevensis</name>
    <dbReference type="NCBI Taxonomy" id="571911"/>
    <lineage>
        <taxon>Bacteria</taxon>
        <taxon>Bacillati</taxon>
        <taxon>Actinomycetota</taxon>
        <taxon>Actinomycetes</taxon>
        <taxon>Micromonosporales</taxon>
        <taxon>Micromonosporaceae</taxon>
        <taxon>Paractinoplanes</taxon>
    </lineage>
</organism>
<proteinExistence type="predicted"/>
<dbReference type="PANTHER" id="PTHR45266">
    <property type="entry name" value="OXALOACETATE DECARBOXYLASE ALPHA CHAIN"/>
    <property type="match status" value="1"/>
</dbReference>
<keyword evidence="5 8" id="KW-0443">Lipid metabolism</keyword>
<dbReference type="PRINTS" id="PR01071">
    <property type="entry name" value="ACOABIOTINCC"/>
</dbReference>
<keyword evidence="12" id="KW-1185">Reference proteome</keyword>
<dbReference type="GO" id="GO:0009317">
    <property type="term" value="C:acetyl-CoA carboxylase complex"/>
    <property type="evidence" value="ECO:0007669"/>
    <property type="project" value="InterPro"/>
</dbReference>
<comment type="function">
    <text evidence="8">This protein is a component of the acetyl coenzyme A carboxylase complex; first, biotin carboxylase catalyzes the carboxylation of the carrier protein and then the transcarboxylase transfers the carboxyl group to form malonyl-CoA.</text>
</comment>
<feature type="domain" description="Lipoyl-binding" evidence="10">
    <location>
        <begin position="64"/>
        <end position="140"/>
    </location>
</feature>
<dbReference type="GO" id="GO:0003989">
    <property type="term" value="F:acetyl-CoA carboxylase activity"/>
    <property type="evidence" value="ECO:0007669"/>
    <property type="project" value="InterPro"/>
</dbReference>
<dbReference type="SUPFAM" id="SSF51230">
    <property type="entry name" value="Single hybrid motif"/>
    <property type="match status" value="1"/>
</dbReference>
<dbReference type="PROSITE" id="PS00188">
    <property type="entry name" value="BIOTIN"/>
    <property type="match status" value="1"/>
</dbReference>
<dbReference type="Gene3D" id="2.40.50.100">
    <property type="match status" value="1"/>
</dbReference>
<dbReference type="EMBL" id="BOQN01000058">
    <property type="protein sequence ID" value="GIM92607.1"/>
    <property type="molecule type" value="Genomic_DNA"/>
</dbReference>
<protein>
    <recommendedName>
        <fullName evidence="2 8">Biotin carboxyl carrier protein of acetyl-CoA carboxylase</fullName>
    </recommendedName>
</protein>